<dbReference type="Proteomes" id="UP000663829">
    <property type="component" value="Unassembled WGS sequence"/>
</dbReference>
<proteinExistence type="predicted"/>
<reference evidence="2" key="1">
    <citation type="submission" date="2021-02" db="EMBL/GenBank/DDBJ databases">
        <authorList>
            <person name="Nowell W R."/>
        </authorList>
    </citation>
    <scope>NUCLEOTIDE SEQUENCE</scope>
</reference>
<keyword evidence="1" id="KW-0732">Signal</keyword>
<accession>A0A815K6W8</accession>
<dbReference type="OrthoDB" id="10017445at2759"/>
<evidence type="ECO:0000313" key="2">
    <source>
        <dbReference type="EMBL" id="CAF1388910.1"/>
    </source>
</evidence>
<gene>
    <name evidence="2" type="ORF">GPM918_LOCUS32700</name>
    <name evidence="3" type="ORF">SRO942_LOCUS33373</name>
</gene>
<comment type="caution">
    <text evidence="2">The sequence shown here is derived from an EMBL/GenBank/DDBJ whole genome shotgun (WGS) entry which is preliminary data.</text>
</comment>
<protein>
    <recommendedName>
        <fullName evidence="5">Right handed beta helix domain-containing protein</fullName>
    </recommendedName>
</protein>
<sequence length="420" mass="46243">MVINRFQFLRVVFLLVLCAGVSLINVKGPVFHNVTWKQSNNPYNVVGDFQIPIGVTLTIKAGTRVVFNMDFRLLIVGKLKIEGSLKNPVKFFGNVTNGGPMIVFQSTNLSESSISYCNFYGPKPALQINQGDPATGTLNANFIFINNSAISNYYGGQSSIAISVNNSVLLQSDVTRGLILITNSDITSSTIDQNAICNLTNCKIKSSTISNGYSGFNEASTVIWKSILTQCTVNVQQNTIVIEESNLTDVFVGGDGAFILRKSSANGLTISFAWSHVELTSCKIINKKNETMVMGWVNVSCCDIQGNKQNTGIIVNGLLFNLDDTQTIVNSSFYNFAIGIQVSASEGPITIANNNLYQNSKYNLYNKYGYNIVATNNWWGTSNPNKIKKKIYDYYEDILTGKVLFNPFLQNKNPNVKCLQ</sequence>
<organism evidence="2 4">
    <name type="scientific">Didymodactylos carnosus</name>
    <dbReference type="NCBI Taxonomy" id="1234261"/>
    <lineage>
        <taxon>Eukaryota</taxon>
        <taxon>Metazoa</taxon>
        <taxon>Spiralia</taxon>
        <taxon>Gnathifera</taxon>
        <taxon>Rotifera</taxon>
        <taxon>Eurotatoria</taxon>
        <taxon>Bdelloidea</taxon>
        <taxon>Philodinida</taxon>
        <taxon>Philodinidae</taxon>
        <taxon>Didymodactylos</taxon>
    </lineage>
</organism>
<evidence type="ECO:0000256" key="1">
    <source>
        <dbReference type="SAM" id="SignalP"/>
    </source>
</evidence>
<keyword evidence="4" id="KW-1185">Reference proteome</keyword>
<feature type="chain" id="PRO_5036228032" description="Right handed beta helix domain-containing protein" evidence="1">
    <location>
        <begin position="24"/>
        <end position="420"/>
    </location>
</feature>
<feature type="signal peptide" evidence="1">
    <location>
        <begin position="1"/>
        <end position="23"/>
    </location>
</feature>
<dbReference type="EMBL" id="CAJOBC010082276">
    <property type="protein sequence ID" value="CAF4283651.1"/>
    <property type="molecule type" value="Genomic_DNA"/>
</dbReference>
<dbReference type="EMBL" id="CAJNOQ010016868">
    <property type="protein sequence ID" value="CAF1388910.1"/>
    <property type="molecule type" value="Genomic_DNA"/>
</dbReference>
<evidence type="ECO:0000313" key="3">
    <source>
        <dbReference type="EMBL" id="CAF4283651.1"/>
    </source>
</evidence>
<evidence type="ECO:0000313" key="4">
    <source>
        <dbReference type="Proteomes" id="UP000663829"/>
    </source>
</evidence>
<evidence type="ECO:0008006" key="5">
    <source>
        <dbReference type="Google" id="ProtNLM"/>
    </source>
</evidence>
<dbReference type="AlphaFoldDB" id="A0A815K6W8"/>
<dbReference type="Proteomes" id="UP000681722">
    <property type="component" value="Unassembled WGS sequence"/>
</dbReference>
<name>A0A815K6W8_9BILA</name>